<organism evidence="1 2">
    <name type="scientific">Candidatus Sulfomarinibacter kjeldsenii</name>
    <dbReference type="NCBI Taxonomy" id="2885994"/>
    <lineage>
        <taxon>Bacteria</taxon>
        <taxon>Pseudomonadati</taxon>
        <taxon>Acidobacteriota</taxon>
        <taxon>Thermoanaerobaculia</taxon>
        <taxon>Thermoanaerobaculales</taxon>
        <taxon>Candidatus Sulfomarinibacteraceae</taxon>
        <taxon>Candidatus Sulfomarinibacter</taxon>
    </lineage>
</organism>
<dbReference type="CDD" id="cd06558">
    <property type="entry name" value="crotonase-like"/>
    <property type="match status" value="1"/>
</dbReference>
<dbReference type="Proteomes" id="UP000598633">
    <property type="component" value="Unassembled WGS sequence"/>
</dbReference>
<dbReference type="AlphaFoldDB" id="A0A8J6Y4C9"/>
<dbReference type="PANTHER" id="PTHR11941">
    <property type="entry name" value="ENOYL-COA HYDRATASE-RELATED"/>
    <property type="match status" value="1"/>
</dbReference>
<proteinExistence type="predicted"/>
<evidence type="ECO:0000313" key="2">
    <source>
        <dbReference type="Proteomes" id="UP000598633"/>
    </source>
</evidence>
<accession>A0A8J6Y4C9</accession>
<comment type="caution">
    <text evidence="1">The sequence shown here is derived from an EMBL/GenBank/DDBJ whole genome shotgun (WGS) entry which is preliminary data.</text>
</comment>
<dbReference type="Gene3D" id="3.90.226.10">
    <property type="entry name" value="2-enoyl-CoA Hydratase, Chain A, domain 1"/>
    <property type="match status" value="1"/>
</dbReference>
<dbReference type="PANTHER" id="PTHR11941:SF54">
    <property type="entry name" value="ENOYL-COA HYDRATASE, MITOCHONDRIAL"/>
    <property type="match status" value="1"/>
</dbReference>
<dbReference type="Pfam" id="PF00378">
    <property type="entry name" value="ECH_1"/>
    <property type="match status" value="1"/>
</dbReference>
<sequence length="229" mass="24183">MDRSVNGNGAVGIERLPGVTVLEFASPILSLDVLDGLSSTLESLAAEDAPDPLVICSAHQSVFLAGAHLAEIADLDASSSEPYARRGRRAIRNLENHRAPIVCAINGSCSGGGFDLALTCDALIVGPGARFSHPGVRRGLVTGWSGTTRLPSALGSATARAALLETRELDPTTLSFHGAILRTAENPLAAATEKARQMASLNPMRWSLWRGLRGPGFIDRFHAFVVHKL</sequence>
<dbReference type="EMBL" id="JACXWA010000032">
    <property type="protein sequence ID" value="MBD3870120.1"/>
    <property type="molecule type" value="Genomic_DNA"/>
</dbReference>
<reference evidence="1 2" key="1">
    <citation type="submission" date="2020-08" db="EMBL/GenBank/DDBJ databases">
        <title>Acidobacteriota in marine sediments use diverse sulfur dissimilation pathways.</title>
        <authorList>
            <person name="Wasmund K."/>
        </authorList>
    </citation>
    <scope>NUCLEOTIDE SEQUENCE [LARGE SCALE GENOMIC DNA]</scope>
    <source>
        <strain evidence="1">MAG AM3-A</strain>
    </source>
</reference>
<name>A0A8J6Y4C9_9BACT</name>
<dbReference type="GO" id="GO:0003824">
    <property type="term" value="F:catalytic activity"/>
    <property type="evidence" value="ECO:0007669"/>
    <property type="project" value="UniProtKB-ARBA"/>
</dbReference>
<dbReference type="InterPro" id="IPR001753">
    <property type="entry name" value="Enoyl-CoA_hydra/iso"/>
</dbReference>
<evidence type="ECO:0000313" key="1">
    <source>
        <dbReference type="EMBL" id="MBD3870120.1"/>
    </source>
</evidence>
<dbReference type="GO" id="GO:0006635">
    <property type="term" value="P:fatty acid beta-oxidation"/>
    <property type="evidence" value="ECO:0007669"/>
    <property type="project" value="TreeGrafter"/>
</dbReference>
<dbReference type="InterPro" id="IPR029045">
    <property type="entry name" value="ClpP/crotonase-like_dom_sf"/>
</dbReference>
<dbReference type="SUPFAM" id="SSF52096">
    <property type="entry name" value="ClpP/crotonase"/>
    <property type="match status" value="1"/>
</dbReference>
<protein>
    <submittedName>
        <fullName evidence="1">Enoyl-CoA hydratase/isomerase family protein</fullName>
    </submittedName>
</protein>
<gene>
    <name evidence="1" type="ORF">IFJ97_02025</name>
</gene>